<dbReference type="InterPro" id="IPR036986">
    <property type="entry name" value="S4_RNA-bd_sf"/>
</dbReference>
<dbReference type="Gene3D" id="3.30.2350.10">
    <property type="entry name" value="Pseudouridine synthase"/>
    <property type="match status" value="1"/>
</dbReference>
<dbReference type="HAMAP" id="MF_00376">
    <property type="entry name" value="Dephospho_CoA_kinase"/>
    <property type="match status" value="1"/>
</dbReference>
<dbReference type="InterPro" id="IPR050188">
    <property type="entry name" value="RluA_PseudoU_synthase"/>
</dbReference>
<dbReference type="STRING" id="363253.LI0813"/>
<evidence type="ECO:0000256" key="7">
    <source>
        <dbReference type="HAMAP-Rule" id="MF_00376"/>
    </source>
</evidence>
<dbReference type="EC" id="2.7.1.24" evidence="7 8"/>
<dbReference type="GO" id="GO:0000455">
    <property type="term" value="P:enzyme-directed rRNA pseudouridine synthesis"/>
    <property type="evidence" value="ECO:0007669"/>
    <property type="project" value="TreeGrafter"/>
</dbReference>
<dbReference type="PANTHER" id="PTHR21600">
    <property type="entry name" value="MITOCHONDRIAL RNA PSEUDOURIDINE SYNTHASE"/>
    <property type="match status" value="1"/>
</dbReference>
<dbReference type="GO" id="GO:0005737">
    <property type="term" value="C:cytoplasm"/>
    <property type="evidence" value="ECO:0007669"/>
    <property type="project" value="UniProtKB-SubCell"/>
</dbReference>
<dbReference type="NCBIfam" id="TIGR00005">
    <property type="entry name" value="rluA_subfam"/>
    <property type="match status" value="1"/>
</dbReference>
<evidence type="ECO:0000256" key="1">
    <source>
        <dbReference type="ARBA" id="ARBA00009018"/>
    </source>
</evidence>
<evidence type="ECO:0000256" key="5">
    <source>
        <dbReference type="ARBA" id="ARBA00022993"/>
    </source>
</evidence>
<dbReference type="RefSeq" id="WP_011526896.1">
    <property type="nucleotide sequence ID" value="NC_008011.1"/>
</dbReference>
<dbReference type="SUPFAM" id="SSF55174">
    <property type="entry name" value="Alpha-L RNA-binding motif"/>
    <property type="match status" value="1"/>
</dbReference>
<feature type="active site" evidence="9">
    <location>
        <position position="140"/>
    </location>
</feature>
<comment type="similarity">
    <text evidence="1 7">Belongs to the CoaE family.</text>
</comment>
<comment type="pathway">
    <text evidence="7">Cofactor biosynthesis; coenzyme A biosynthesis; CoA from (R)-pantothenate: step 5/5.</text>
</comment>
<dbReference type="GO" id="GO:0003723">
    <property type="term" value="F:RNA binding"/>
    <property type="evidence" value="ECO:0007669"/>
    <property type="project" value="UniProtKB-KW"/>
</dbReference>
<dbReference type="UniPathway" id="UPA00241">
    <property type="reaction ID" value="UER00356"/>
</dbReference>
<sequence length="541" mass="61748">MGANNFFFIVSEVTLVRLDQFLYNNLCTHGVSRERLKKVIVSGGCKIDDKVCFSPSTRLKVGMHIFIQLPEVVSALLPEEGFLEILFSDEHLAIINKPPGLTVHPAPSCQESTLVHRLLKYFPKLIEQGGLRPGIVHRIDKDTSGLLCIALTEDTRLKLSKIFLDRKINKEYLALVHGVPSMEGYIAVPLGRDPKTKVKVAVNPKGKPAHTEWRVLHRGKNDVYSILALTIQTGRTHQIRVHMKHIGHPLVGDKLYAGGHVNKTFQCNRQMLHAWKLSFEHPITGKKMNFLCPPPKDFLDTVSLLEQEPIRIVITGVAGSGKTTVLKYFEQHSDIIIWSADKAVEKLYSPGGEVWSILQERYGDRFVPDKNRSVDKLRLLSALNGETEPLLDIRDLNYIVHPIMLEQLSKFWGEAFYKKYKYAIAEVPLWFEVDHIISQLVKENRVSSNIRPNFVIGVSCPENIREKRLKEARCWSTAHKTTIDNWQFHQDMKLKLCDYIVDNSGSEVQLKNNIQDIMMLIEAKVTSFQDDFLQFLQKIIT</sequence>
<comment type="catalytic activity">
    <reaction evidence="7">
        <text>3'-dephospho-CoA + ATP = ADP + CoA + H(+)</text>
        <dbReference type="Rhea" id="RHEA:18245"/>
        <dbReference type="ChEBI" id="CHEBI:15378"/>
        <dbReference type="ChEBI" id="CHEBI:30616"/>
        <dbReference type="ChEBI" id="CHEBI:57287"/>
        <dbReference type="ChEBI" id="CHEBI:57328"/>
        <dbReference type="ChEBI" id="CHEBI:456216"/>
        <dbReference type="EC" id="2.7.1.24"/>
    </reaction>
</comment>
<keyword evidence="5 7" id="KW-0173">Coenzyme A biosynthesis</keyword>
<dbReference type="eggNOG" id="COG0564">
    <property type="taxonomic scope" value="Bacteria"/>
</dbReference>
<dbReference type="PROSITE" id="PS50889">
    <property type="entry name" value="S4"/>
    <property type="match status" value="1"/>
</dbReference>
<dbReference type="InterPro" id="IPR027417">
    <property type="entry name" value="P-loop_NTPase"/>
</dbReference>
<evidence type="ECO:0000256" key="6">
    <source>
        <dbReference type="ARBA" id="ARBA00023235"/>
    </source>
</evidence>
<keyword evidence="7" id="KW-0963">Cytoplasm</keyword>
<protein>
    <recommendedName>
        <fullName evidence="7 8">Dephospho-CoA kinase</fullName>
        <ecNumber evidence="7 8">2.7.1.24</ecNumber>
    </recommendedName>
    <alternativeName>
        <fullName evidence="7">Dephosphocoenzyme A kinase</fullName>
    </alternativeName>
</protein>
<dbReference type="InterPro" id="IPR001977">
    <property type="entry name" value="Depp_CoAkinase"/>
</dbReference>
<dbReference type="AlphaFoldDB" id="Q1MQ60"/>
<dbReference type="GO" id="GO:0004140">
    <property type="term" value="F:dephospho-CoA kinase activity"/>
    <property type="evidence" value="ECO:0007669"/>
    <property type="project" value="UniProtKB-UniRule"/>
</dbReference>
<evidence type="ECO:0000256" key="2">
    <source>
        <dbReference type="ARBA" id="ARBA00010876"/>
    </source>
</evidence>
<name>Q1MQ60_LAWIP</name>
<dbReference type="SMART" id="SM00363">
    <property type="entry name" value="S4"/>
    <property type="match status" value="1"/>
</dbReference>
<dbReference type="Gene3D" id="3.10.290.10">
    <property type="entry name" value="RNA-binding S4 domain"/>
    <property type="match status" value="1"/>
</dbReference>
<feature type="binding site" evidence="7">
    <location>
        <begin position="319"/>
        <end position="324"/>
    </location>
    <ligand>
        <name>ATP</name>
        <dbReference type="ChEBI" id="CHEBI:30616"/>
    </ligand>
</feature>
<dbReference type="InterPro" id="IPR020103">
    <property type="entry name" value="PsdUridine_synth_cat_dom_sf"/>
</dbReference>
<dbReference type="GO" id="GO:0015937">
    <property type="term" value="P:coenzyme A biosynthetic process"/>
    <property type="evidence" value="ECO:0007669"/>
    <property type="project" value="UniProtKB-UniRule"/>
</dbReference>
<dbReference type="GO" id="GO:0005524">
    <property type="term" value="F:ATP binding"/>
    <property type="evidence" value="ECO:0007669"/>
    <property type="project" value="UniProtKB-UniRule"/>
</dbReference>
<dbReference type="InterPro" id="IPR006145">
    <property type="entry name" value="PsdUridine_synth_RsuA/RluA"/>
</dbReference>
<dbReference type="CDD" id="cd02869">
    <property type="entry name" value="PseudoU_synth_RluA_like"/>
    <property type="match status" value="1"/>
</dbReference>
<dbReference type="OrthoDB" id="128480at2"/>
<keyword evidence="7" id="KW-0418">Kinase</keyword>
<proteinExistence type="inferred from homology"/>
<comment type="similarity">
    <text evidence="2">Belongs to the pseudouridine synthase RluA family.</text>
</comment>
<evidence type="ECO:0000259" key="11">
    <source>
        <dbReference type="SMART" id="SM00363"/>
    </source>
</evidence>
<comment type="subcellular location">
    <subcellularLocation>
        <location evidence="7">Cytoplasm</location>
    </subcellularLocation>
</comment>
<dbReference type="PANTHER" id="PTHR21600:SF87">
    <property type="entry name" value="RNA PSEUDOURIDYLATE SYNTHASE DOMAIN-CONTAINING PROTEIN 1"/>
    <property type="match status" value="1"/>
</dbReference>
<dbReference type="SUPFAM" id="SSF52540">
    <property type="entry name" value="P-loop containing nucleoside triphosphate hydrolases"/>
    <property type="match status" value="1"/>
</dbReference>
<keyword evidence="10" id="KW-0694">RNA-binding</keyword>
<dbReference type="Gene3D" id="3.40.50.300">
    <property type="entry name" value="P-loop containing nucleotide triphosphate hydrolases"/>
    <property type="match status" value="1"/>
</dbReference>
<dbReference type="Proteomes" id="UP000002430">
    <property type="component" value="Chromosome"/>
</dbReference>
<comment type="function">
    <text evidence="7">Catalyzes the phosphorylation of the 3'-hydroxyl group of dephosphocoenzyme A to form coenzyme A.</text>
</comment>
<dbReference type="eggNOG" id="COG0237">
    <property type="taxonomic scope" value="Bacteria"/>
</dbReference>
<dbReference type="KEGG" id="lip:LI0813"/>
<dbReference type="PROSITE" id="PS51219">
    <property type="entry name" value="DPCK"/>
    <property type="match status" value="1"/>
</dbReference>
<keyword evidence="13" id="KW-1185">Reference proteome</keyword>
<dbReference type="SUPFAM" id="SSF55120">
    <property type="entry name" value="Pseudouridine synthase"/>
    <property type="match status" value="1"/>
</dbReference>
<evidence type="ECO:0000256" key="3">
    <source>
        <dbReference type="ARBA" id="ARBA00022741"/>
    </source>
</evidence>
<organism evidence="12 13">
    <name type="scientific">Lawsonia intracellularis (strain PHE/MN1-00)</name>
    <dbReference type="NCBI Taxonomy" id="363253"/>
    <lineage>
        <taxon>Bacteria</taxon>
        <taxon>Pseudomonadati</taxon>
        <taxon>Thermodesulfobacteriota</taxon>
        <taxon>Desulfovibrionia</taxon>
        <taxon>Desulfovibrionales</taxon>
        <taxon>Desulfovibrionaceae</taxon>
        <taxon>Lawsonia</taxon>
    </lineage>
</organism>
<keyword evidence="3 7" id="KW-0547">Nucleotide-binding</keyword>
<evidence type="ECO:0000256" key="8">
    <source>
        <dbReference type="NCBIfam" id="TIGR00152"/>
    </source>
</evidence>
<dbReference type="InterPro" id="IPR002942">
    <property type="entry name" value="S4_RNA-bd"/>
</dbReference>
<dbReference type="HOGENOM" id="CLU_488117_0_0_7"/>
<reference evidence="12 13" key="1">
    <citation type="submission" date="2005-11" db="EMBL/GenBank/DDBJ databases">
        <title>The complete genome sequence of Lawsonia intracellularis: the causative agent of proliferative enteropathy.</title>
        <authorList>
            <person name="Kaur K."/>
            <person name="Zhang Q."/>
            <person name="Beckler D."/>
            <person name="Munir S."/>
            <person name="Li L."/>
            <person name="Kinsley K."/>
            <person name="Herron L."/>
            <person name="Peterson A."/>
            <person name="May B."/>
            <person name="Singh S."/>
            <person name="Gebhart C."/>
            <person name="Kapur V."/>
        </authorList>
    </citation>
    <scope>NUCLEOTIDE SEQUENCE [LARGE SCALE GENOMIC DNA]</scope>
    <source>
        <strain evidence="12 13">PHE/MN1-00</strain>
    </source>
</reference>
<dbReference type="InterPro" id="IPR006225">
    <property type="entry name" value="PsdUridine_synth_RluC/D"/>
</dbReference>
<evidence type="ECO:0000256" key="9">
    <source>
        <dbReference type="PIRSR" id="PIRSR606225-1"/>
    </source>
</evidence>
<dbReference type="CDD" id="cd02022">
    <property type="entry name" value="DPCK"/>
    <property type="match status" value="1"/>
</dbReference>
<evidence type="ECO:0000256" key="10">
    <source>
        <dbReference type="PROSITE-ProRule" id="PRU00182"/>
    </source>
</evidence>
<dbReference type="EMBL" id="AM180252">
    <property type="protein sequence ID" value="CAJ54867.1"/>
    <property type="molecule type" value="Genomic_DNA"/>
</dbReference>
<accession>Q1MQ60</accession>
<evidence type="ECO:0000313" key="12">
    <source>
        <dbReference type="EMBL" id="CAJ54867.1"/>
    </source>
</evidence>
<dbReference type="GO" id="GO:0120159">
    <property type="term" value="F:rRNA pseudouridine synthase activity"/>
    <property type="evidence" value="ECO:0007669"/>
    <property type="project" value="UniProtKB-ARBA"/>
</dbReference>
<dbReference type="Pfam" id="PF00849">
    <property type="entry name" value="PseudoU_synth_2"/>
    <property type="match status" value="1"/>
</dbReference>
<feature type="domain" description="RNA-binding S4" evidence="11">
    <location>
        <begin position="16"/>
        <end position="78"/>
    </location>
</feature>
<keyword evidence="7" id="KW-0808">Transferase</keyword>
<gene>
    <name evidence="12" type="primary">rluD</name>
    <name evidence="7" type="synonym">coaE</name>
    <name evidence="12" type="ordered locus">LI0813</name>
</gene>
<dbReference type="NCBIfam" id="TIGR00152">
    <property type="entry name" value="dephospho-CoA kinase"/>
    <property type="match status" value="1"/>
</dbReference>
<keyword evidence="4 7" id="KW-0067">ATP-binding</keyword>
<evidence type="ECO:0000313" key="13">
    <source>
        <dbReference type="Proteomes" id="UP000002430"/>
    </source>
</evidence>
<evidence type="ECO:0000256" key="4">
    <source>
        <dbReference type="ARBA" id="ARBA00022840"/>
    </source>
</evidence>
<dbReference type="Pfam" id="PF01121">
    <property type="entry name" value="CoaE"/>
    <property type="match status" value="1"/>
</dbReference>
<keyword evidence="6" id="KW-0413">Isomerase</keyword>